<dbReference type="PROSITE" id="PS51197">
    <property type="entry name" value="HTH_RRF2_2"/>
    <property type="match status" value="1"/>
</dbReference>
<reference evidence="1 2" key="1">
    <citation type="submission" date="2019-03" db="EMBL/GenBank/DDBJ databases">
        <title>Genomic Encyclopedia of Type Strains, Phase IV (KMG-IV): sequencing the most valuable type-strain genomes for metagenomic binning, comparative biology and taxonomic classification.</title>
        <authorList>
            <person name="Goeker M."/>
        </authorList>
    </citation>
    <scope>NUCLEOTIDE SEQUENCE [LARGE SCALE GENOMIC DNA]</scope>
    <source>
        <strain evidence="1 2">DSM 29487</strain>
    </source>
</reference>
<keyword evidence="2" id="KW-1185">Reference proteome</keyword>
<accession>A0A4R3YSI4</accession>
<dbReference type="AlphaFoldDB" id="A0A4R3YSI4"/>
<dbReference type="GO" id="GO:0003700">
    <property type="term" value="F:DNA-binding transcription factor activity"/>
    <property type="evidence" value="ECO:0007669"/>
    <property type="project" value="TreeGrafter"/>
</dbReference>
<sequence>MPSEFIIAIHVLVYLRKENKQLSSEELADNVCVNPVRIRKVLSQLKKAGIVKTKVGVNGGYYAEIGSEKITLKEVYDAIHIKICQTSWRSGDMNKDCMVSSGMSHVVDDLCDDLEKSCQSYLATLTIKDILMKLENIYEEGK</sequence>
<dbReference type="EMBL" id="SMCQ01000021">
    <property type="protein sequence ID" value="TCV94244.1"/>
    <property type="molecule type" value="Genomic_DNA"/>
</dbReference>
<dbReference type="Pfam" id="PF02082">
    <property type="entry name" value="Rrf2"/>
    <property type="match status" value="1"/>
</dbReference>
<evidence type="ECO:0000313" key="2">
    <source>
        <dbReference type="Proteomes" id="UP000295515"/>
    </source>
</evidence>
<dbReference type="GeneID" id="98916241"/>
<comment type="caution">
    <text evidence="1">The sequence shown here is derived from an EMBL/GenBank/DDBJ whole genome shotgun (WGS) entry which is preliminary data.</text>
</comment>
<gene>
    <name evidence="1" type="ORF">EDD60_12139</name>
</gene>
<dbReference type="InterPro" id="IPR036390">
    <property type="entry name" value="WH_DNA-bd_sf"/>
</dbReference>
<dbReference type="InterPro" id="IPR000944">
    <property type="entry name" value="Tscrpt_reg_Rrf2"/>
</dbReference>
<organism evidence="1 2">
    <name type="scientific">Longibaculum muris</name>
    <dbReference type="NCBI Taxonomy" id="1796628"/>
    <lineage>
        <taxon>Bacteria</taxon>
        <taxon>Bacillati</taxon>
        <taxon>Bacillota</taxon>
        <taxon>Erysipelotrichia</taxon>
        <taxon>Erysipelotrichales</taxon>
        <taxon>Coprobacillaceae</taxon>
        <taxon>Longibaculum</taxon>
    </lineage>
</organism>
<dbReference type="PANTHER" id="PTHR33221">
    <property type="entry name" value="WINGED HELIX-TURN-HELIX TRANSCRIPTIONAL REGULATOR, RRF2 FAMILY"/>
    <property type="match status" value="1"/>
</dbReference>
<dbReference type="GO" id="GO:0005829">
    <property type="term" value="C:cytosol"/>
    <property type="evidence" value="ECO:0007669"/>
    <property type="project" value="TreeGrafter"/>
</dbReference>
<dbReference type="Gene3D" id="1.10.10.10">
    <property type="entry name" value="Winged helix-like DNA-binding domain superfamily/Winged helix DNA-binding domain"/>
    <property type="match status" value="1"/>
</dbReference>
<dbReference type="PANTHER" id="PTHR33221:SF15">
    <property type="entry name" value="HTH-TYPE TRANSCRIPTIONAL REGULATOR YWGB-RELATED"/>
    <property type="match status" value="1"/>
</dbReference>
<evidence type="ECO:0000313" key="1">
    <source>
        <dbReference type="EMBL" id="TCV94244.1"/>
    </source>
</evidence>
<dbReference type="SUPFAM" id="SSF46785">
    <property type="entry name" value="Winged helix' DNA-binding domain"/>
    <property type="match status" value="1"/>
</dbReference>
<dbReference type="Proteomes" id="UP000295515">
    <property type="component" value="Unassembled WGS sequence"/>
</dbReference>
<name>A0A4R3YSI4_9FIRM</name>
<proteinExistence type="predicted"/>
<protein>
    <submittedName>
        <fullName evidence="1">BadM/Rrf2 family transcriptional regulator</fullName>
    </submittedName>
</protein>
<dbReference type="RefSeq" id="WP_066447186.1">
    <property type="nucleotide sequence ID" value="NZ_JADMQS010000008.1"/>
</dbReference>
<dbReference type="InterPro" id="IPR036388">
    <property type="entry name" value="WH-like_DNA-bd_sf"/>
</dbReference>